<dbReference type="PROSITE" id="PS50020">
    <property type="entry name" value="WW_DOMAIN_2"/>
    <property type="match status" value="1"/>
</dbReference>
<keyword evidence="4" id="KW-0106">Calcium</keyword>
<keyword evidence="3" id="KW-0963">Cytoplasm</keyword>
<dbReference type="Proteomes" id="UP000887574">
    <property type="component" value="Unplaced"/>
</dbReference>
<keyword evidence="5" id="KW-0206">Cytoskeleton</keyword>
<dbReference type="InterPro" id="IPR050774">
    <property type="entry name" value="KCMF1/Dystrophin"/>
</dbReference>
<protein>
    <submittedName>
        <fullName evidence="9">WW domain-containing protein</fullName>
    </submittedName>
</protein>
<dbReference type="PROSITE" id="PS01159">
    <property type="entry name" value="WW_DOMAIN_1"/>
    <property type="match status" value="1"/>
</dbReference>
<dbReference type="PANTHER" id="PTHR12268">
    <property type="entry name" value="E3 UBIQUITIN-PROTEIN LIGASE KCMF1"/>
    <property type="match status" value="1"/>
</dbReference>
<dbReference type="GO" id="GO:0016010">
    <property type="term" value="C:dystrophin-associated glycoprotein complex"/>
    <property type="evidence" value="ECO:0007669"/>
    <property type="project" value="UniProtKB-ARBA"/>
</dbReference>
<dbReference type="InterPro" id="IPR015153">
    <property type="entry name" value="EF-hand_dom_typ1"/>
</dbReference>
<dbReference type="SUPFAM" id="SSF46966">
    <property type="entry name" value="Spectrin repeat"/>
    <property type="match status" value="1"/>
</dbReference>
<name>A0A915DS38_9BILA</name>
<dbReference type="GO" id="GO:0045202">
    <property type="term" value="C:synapse"/>
    <property type="evidence" value="ECO:0007669"/>
    <property type="project" value="GOC"/>
</dbReference>
<organism evidence="8 9">
    <name type="scientific">Ditylenchus dipsaci</name>
    <dbReference type="NCBI Taxonomy" id="166011"/>
    <lineage>
        <taxon>Eukaryota</taxon>
        <taxon>Metazoa</taxon>
        <taxon>Ecdysozoa</taxon>
        <taxon>Nematoda</taxon>
        <taxon>Chromadorea</taxon>
        <taxon>Rhabditida</taxon>
        <taxon>Tylenchina</taxon>
        <taxon>Tylenchomorpha</taxon>
        <taxon>Sphaerularioidea</taxon>
        <taxon>Anguinidae</taxon>
        <taxon>Anguininae</taxon>
        <taxon>Ditylenchus</taxon>
    </lineage>
</organism>
<dbReference type="SMART" id="SM00456">
    <property type="entry name" value="WW"/>
    <property type="match status" value="1"/>
</dbReference>
<feature type="coiled-coil region" evidence="6">
    <location>
        <begin position="304"/>
        <end position="331"/>
    </location>
</feature>
<dbReference type="GO" id="GO:0099536">
    <property type="term" value="P:synaptic signaling"/>
    <property type="evidence" value="ECO:0007669"/>
    <property type="project" value="TreeGrafter"/>
</dbReference>
<comment type="subcellular location">
    <subcellularLocation>
        <location evidence="1">Cell membrane</location>
        <location evidence="1">Sarcolemma</location>
        <topology evidence="1">Peripheral membrane protein</topology>
        <orientation evidence="1">Cytoplasmic side</orientation>
    </subcellularLocation>
    <subcellularLocation>
        <location evidence="2">Cytoplasm</location>
    </subcellularLocation>
</comment>
<evidence type="ECO:0000256" key="5">
    <source>
        <dbReference type="ARBA" id="ARBA00023212"/>
    </source>
</evidence>
<accession>A0A915DS38</accession>
<evidence type="ECO:0000256" key="4">
    <source>
        <dbReference type="ARBA" id="ARBA00022837"/>
    </source>
</evidence>
<dbReference type="InterPro" id="IPR036020">
    <property type="entry name" value="WW_dom_sf"/>
</dbReference>
<evidence type="ECO:0000256" key="1">
    <source>
        <dbReference type="ARBA" id="ARBA00004278"/>
    </source>
</evidence>
<evidence type="ECO:0000256" key="2">
    <source>
        <dbReference type="ARBA" id="ARBA00004496"/>
    </source>
</evidence>
<dbReference type="SUPFAM" id="SSF51045">
    <property type="entry name" value="WW domain"/>
    <property type="match status" value="1"/>
</dbReference>
<keyword evidence="6" id="KW-0175">Coiled coil</keyword>
<evidence type="ECO:0000256" key="3">
    <source>
        <dbReference type="ARBA" id="ARBA00022490"/>
    </source>
</evidence>
<proteinExistence type="predicted"/>
<evidence type="ECO:0000313" key="8">
    <source>
        <dbReference type="Proteomes" id="UP000887574"/>
    </source>
</evidence>
<dbReference type="WBParaSite" id="jg23072">
    <property type="protein sequence ID" value="jg23072"/>
    <property type="gene ID" value="jg23072"/>
</dbReference>
<dbReference type="InterPro" id="IPR011992">
    <property type="entry name" value="EF-hand-dom_pair"/>
</dbReference>
<evidence type="ECO:0000259" key="7">
    <source>
        <dbReference type="PROSITE" id="PS50020"/>
    </source>
</evidence>
<dbReference type="Gene3D" id="1.20.58.60">
    <property type="match status" value="1"/>
</dbReference>
<evidence type="ECO:0000256" key="6">
    <source>
        <dbReference type="SAM" id="Coils"/>
    </source>
</evidence>
<dbReference type="SUPFAM" id="SSF47473">
    <property type="entry name" value="EF-hand"/>
    <property type="match status" value="1"/>
</dbReference>
<dbReference type="AlphaFoldDB" id="A0A915DS38"/>
<reference evidence="9" key="1">
    <citation type="submission" date="2022-11" db="UniProtKB">
        <authorList>
            <consortium name="WormBaseParasite"/>
        </authorList>
    </citation>
    <scope>IDENTIFICATION</scope>
</reference>
<dbReference type="PANTHER" id="PTHR12268:SF14">
    <property type="entry name" value="DYSTROPHIN-1"/>
    <property type="match status" value="1"/>
</dbReference>
<dbReference type="Gene3D" id="2.20.70.10">
    <property type="match status" value="1"/>
</dbReference>
<dbReference type="InterPro" id="IPR001202">
    <property type="entry name" value="WW_dom"/>
</dbReference>
<keyword evidence="8" id="KW-1185">Reference proteome</keyword>
<dbReference type="Pfam" id="PF09068">
    <property type="entry name" value="EF-hand_2"/>
    <property type="match status" value="1"/>
</dbReference>
<sequence length="595" mass="67842">MDNVEEEWSRLVHNAKTVRERLENAQEESCGWDLSAVQKQNEVIKTIEKAVEDRDNQVKHCIQLAHSYLMQHDLRPAMHVPSVLEPPPTVDDGALTTTEAEREERRLGVQILADSDKLHALWGVLKQQVDAWSKDEITTLRSVESLRLEELKDARVENADLRRRTHEASTRIDDVNDWAGQLAAKNIGLSSQLNAQLQAINQRYEKLKKDVGCRGAALERAFNDFGPSSEHFLVDSVEPPWQRSISSVNHLPYYIDHNTENTQWDHPAMVDILEQLATFNQVKFSAYRTAMKLRALQKRGLIELVELDESLERLDKDYSTASEERLRIEDAVMCLVPLFELANERFPHLLKNVPLAVDLALNLLLNIYDPCRDGRLRVLSFKIALVVMCNASLESKYKYLFHLVSTPEGVDHKRLALLFYDLIYFLGEAAAFGGSNIEPSVSLATVMHRLASSEFAKHQAKCNACKMFRLWTNPKDDMRDFTAMVRNKVKRARSKIGYLPVEQVDEGIPLEQTETTPQNPASETMHQRMHMFAQSVSMAALPSDRAEEIEGKVVLAAEEEKKEAVNSWKMEHINMTDKRAMEPSQTELALNHLLS</sequence>
<evidence type="ECO:0000313" key="9">
    <source>
        <dbReference type="WBParaSite" id="jg23072"/>
    </source>
</evidence>
<dbReference type="Gene3D" id="1.10.238.10">
    <property type="entry name" value="EF-hand"/>
    <property type="match status" value="2"/>
</dbReference>
<feature type="domain" description="WW" evidence="7">
    <location>
        <begin position="235"/>
        <end position="269"/>
    </location>
</feature>
<dbReference type="CDD" id="cd00201">
    <property type="entry name" value="WW"/>
    <property type="match status" value="1"/>
</dbReference>